<evidence type="ECO:0000313" key="1">
    <source>
        <dbReference type="EMBL" id="KAF2646293.1"/>
    </source>
</evidence>
<dbReference type="OrthoDB" id="4415650at2759"/>
<dbReference type="EMBL" id="MU006776">
    <property type="protein sequence ID" value="KAF2646293.1"/>
    <property type="molecule type" value="Genomic_DNA"/>
</dbReference>
<reference evidence="1" key="1">
    <citation type="journal article" date="2020" name="Stud. Mycol.">
        <title>101 Dothideomycetes genomes: a test case for predicting lifestyles and emergence of pathogens.</title>
        <authorList>
            <person name="Haridas S."/>
            <person name="Albert R."/>
            <person name="Binder M."/>
            <person name="Bloem J."/>
            <person name="Labutti K."/>
            <person name="Salamov A."/>
            <person name="Andreopoulos B."/>
            <person name="Baker S."/>
            <person name="Barry K."/>
            <person name="Bills G."/>
            <person name="Bluhm B."/>
            <person name="Cannon C."/>
            <person name="Castanera R."/>
            <person name="Culley D."/>
            <person name="Daum C."/>
            <person name="Ezra D."/>
            <person name="Gonzalez J."/>
            <person name="Henrissat B."/>
            <person name="Kuo A."/>
            <person name="Liang C."/>
            <person name="Lipzen A."/>
            <person name="Lutzoni F."/>
            <person name="Magnuson J."/>
            <person name="Mondo S."/>
            <person name="Nolan M."/>
            <person name="Ohm R."/>
            <person name="Pangilinan J."/>
            <person name="Park H.-J."/>
            <person name="Ramirez L."/>
            <person name="Alfaro M."/>
            <person name="Sun H."/>
            <person name="Tritt A."/>
            <person name="Yoshinaga Y."/>
            <person name="Zwiers L.-H."/>
            <person name="Turgeon B."/>
            <person name="Goodwin S."/>
            <person name="Spatafora J."/>
            <person name="Crous P."/>
            <person name="Grigoriev I."/>
        </authorList>
    </citation>
    <scope>NUCLEOTIDE SEQUENCE</scope>
    <source>
        <strain evidence="1">CBS 473.64</strain>
    </source>
</reference>
<evidence type="ECO:0000313" key="2">
    <source>
        <dbReference type="Proteomes" id="UP000799753"/>
    </source>
</evidence>
<proteinExistence type="predicted"/>
<dbReference type="Proteomes" id="UP000799753">
    <property type="component" value="Unassembled WGS sequence"/>
</dbReference>
<organism evidence="1 2">
    <name type="scientific">Massarina eburnea CBS 473.64</name>
    <dbReference type="NCBI Taxonomy" id="1395130"/>
    <lineage>
        <taxon>Eukaryota</taxon>
        <taxon>Fungi</taxon>
        <taxon>Dikarya</taxon>
        <taxon>Ascomycota</taxon>
        <taxon>Pezizomycotina</taxon>
        <taxon>Dothideomycetes</taxon>
        <taxon>Pleosporomycetidae</taxon>
        <taxon>Pleosporales</taxon>
        <taxon>Massarineae</taxon>
        <taxon>Massarinaceae</taxon>
        <taxon>Massarina</taxon>
    </lineage>
</organism>
<protein>
    <submittedName>
        <fullName evidence="1">Uncharacterized protein</fullName>
    </submittedName>
</protein>
<accession>A0A6A6SHY7</accession>
<gene>
    <name evidence="1" type="ORF">P280DRAFT_464539</name>
</gene>
<sequence length="111" mass="12470">MSTPILFTLPPSNRHEVILVDASAKPSLKALNKQITSTIAASPNCAEFMNKYKSKEGTEQIQEFKVHWSTSGRETKSWPEYTIVTEENWAAILKLFDSGKDVLEIKVGKDE</sequence>
<keyword evidence="2" id="KW-1185">Reference proteome</keyword>
<name>A0A6A6SHY7_9PLEO</name>
<dbReference type="AlphaFoldDB" id="A0A6A6SHY7"/>